<keyword evidence="6" id="KW-0009">Actin-binding</keyword>
<proteinExistence type="inferred from homology"/>
<sequence length="337" mass="37880">MSHSSGIPTSRQLITLFGESNQNDTRIIKVIIQEVSSETVSIQNDFESDLELCGQLLDKASPCYLLFKTDTKSIEVTGYNWLFLFYVPDIAKVREKMTYASTRATLKRELGNAHFVDEIYSSAVGDFSKKGYKQHLVHQKSEAPLTMEEQQRNEEREQGVFVGGGGQGMHVHGVSFPVEERASKAINDFCQKKVNYLQLAINIQNEMIIYSDSKNINCDDLSQNISPQEPRFHFFRYAHQHEGANLESVIYVFSCPDGSAGTVSAPVKMRMLYSSSKANVESLVTKNNVKIDLKLEINSSAEISQDSVDNELHPPKPEEKKAFTKPARPGRARSTNK</sequence>
<accession>A0A151ZEZ8</accession>
<evidence type="ECO:0000256" key="6">
    <source>
        <dbReference type="ARBA" id="ARBA00023203"/>
    </source>
</evidence>
<dbReference type="GO" id="GO:0030042">
    <property type="term" value="P:actin filament depolymerization"/>
    <property type="evidence" value="ECO:0007669"/>
    <property type="project" value="TreeGrafter"/>
</dbReference>
<keyword evidence="14" id="KW-1185">Reference proteome</keyword>
<feature type="domain" description="ADF-H" evidence="12">
    <location>
        <begin position="1"/>
        <end position="137"/>
    </location>
</feature>
<dbReference type="STRING" id="361077.A0A151ZEZ8"/>
<dbReference type="GO" id="GO:0005884">
    <property type="term" value="C:actin filament"/>
    <property type="evidence" value="ECO:0007669"/>
    <property type="project" value="TreeGrafter"/>
</dbReference>
<dbReference type="CDD" id="cd11285">
    <property type="entry name" value="ADF_Twf-N_like"/>
    <property type="match status" value="1"/>
</dbReference>
<organism evidence="13 14">
    <name type="scientific">Tieghemostelium lacteum</name>
    <name type="common">Slime mold</name>
    <name type="synonym">Dictyostelium lacteum</name>
    <dbReference type="NCBI Taxonomy" id="361077"/>
    <lineage>
        <taxon>Eukaryota</taxon>
        <taxon>Amoebozoa</taxon>
        <taxon>Evosea</taxon>
        <taxon>Eumycetozoa</taxon>
        <taxon>Dictyostelia</taxon>
        <taxon>Dictyosteliales</taxon>
        <taxon>Raperosteliaceae</taxon>
        <taxon>Tieghemostelium</taxon>
    </lineage>
</organism>
<keyword evidence="5" id="KW-0677">Repeat</keyword>
<comment type="function">
    <text evidence="9">Actin-binding protein involved in motile and morphological processes. Inhibits actin polymerization, likely by sequestering G-actin.</text>
</comment>
<evidence type="ECO:0000256" key="3">
    <source>
        <dbReference type="ARBA" id="ARBA00009557"/>
    </source>
</evidence>
<dbReference type="FunCoup" id="A0A151ZEZ8">
    <property type="interactions" value="323"/>
</dbReference>
<dbReference type="FunFam" id="3.40.20.10:FF:000007">
    <property type="entry name" value="Twinfilin-1 isoform 1"/>
    <property type="match status" value="1"/>
</dbReference>
<feature type="compositionally biased region" description="Basic and acidic residues" evidence="11">
    <location>
        <begin position="310"/>
        <end position="322"/>
    </location>
</feature>
<evidence type="ECO:0000256" key="9">
    <source>
        <dbReference type="ARBA" id="ARBA00056419"/>
    </source>
</evidence>
<dbReference type="Pfam" id="PF00241">
    <property type="entry name" value="Cofilin_ADF"/>
    <property type="match status" value="2"/>
</dbReference>
<evidence type="ECO:0000256" key="5">
    <source>
        <dbReference type="ARBA" id="ARBA00022737"/>
    </source>
</evidence>
<dbReference type="GO" id="GO:0003785">
    <property type="term" value="F:actin monomer binding"/>
    <property type="evidence" value="ECO:0007669"/>
    <property type="project" value="TreeGrafter"/>
</dbReference>
<evidence type="ECO:0000313" key="13">
    <source>
        <dbReference type="EMBL" id="KYQ92489.1"/>
    </source>
</evidence>
<dbReference type="EMBL" id="LODT01000029">
    <property type="protein sequence ID" value="KYQ92489.1"/>
    <property type="molecule type" value="Genomic_DNA"/>
</dbReference>
<dbReference type="Gene3D" id="3.40.20.10">
    <property type="entry name" value="Severin"/>
    <property type="match status" value="2"/>
</dbReference>
<dbReference type="InterPro" id="IPR028458">
    <property type="entry name" value="Twinfilin"/>
</dbReference>
<dbReference type="AlphaFoldDB" id="A0A151ZEZ8"/>
<feature type="domain" description="ADF-H" evidence="12">
    <location>
        <begin position="173"/>
        <end position="313"/>
    </location>
</feature>
<gene>
    <name evidence="13" type="ORF">DLAC_06475</name>
</gene>
<dbReference type="CDD" id="cd11284">
    <property type="entry name" value="ADF_Twf-C_like"/>
    <property type="match status" value="1"/>
</dbReference>
<dbReference type="PANTHER" id="PTHR13759:SF1">
    <property type="entry name" value="TWINFILIN"/>
    <property type="match status" value="1"/>
</dbReference>
<evidence type="ECO:0000256" key="8">
    <source>
        <dbReference type="ARBA" id="ARBA00038532"/>
    </source>
</evidence>
<evidence type="ECO:0000256" key="7">
    <source>
        <dbReference type="ARBA" id="ARBA00023212"/>
    </source>
</evidence>
<dbReference type="PANTHER" id="PTHR13759">
    <property type="entry name" value="TWINFILIN"/>
    <property type="match status" value="1"/>
</dbReference>
<dbReference type="SUPFAM" id="SSF55753">
    <property type="entry name" value="Actin depolymerizing proteins"/>
    <property type="match status" value="2"/>
</dbReference>
<dbReference type="Proteomes" id="UP000076078">
    <property type="component" value="Unassembled WGS sequence"/>
</dbReference>
<reference evidence="13 14" key="1">
    <citation type="submission" date="2015-12" db="EMBL/GenBank/DDBJ databases">
        <title>Dictyostelia acquired genes for synthesis and detection of signals that induce cell-type specialization by lateral gene transfer from prokaryotes.</title>
        <authorList>
            <person name="Gloeckner G."/>
            <person name="Schaap P."/>
        </authorList>
    </citation>
    <scope>NUCLEOTIDE SEQUENCE [LARGE SCALE GENOMIC DNA]</scope>
    <source>
        <strain evidence="13 14">TK</strain>
    </source>
</reference>
<dbReference type="PROSITE" id="PS51263">
    <property type="entry name" value="ADF_H"/>
    <property type="match status" value="2"/>
</dbReference>
<feature type="region of interest" description="Disordered" evidence="11">
    <location>
        <begin position="303"/>
        <end position="337"/>
    </location>
</feature>
<evidence type="ECO:0000256" key="10">
    <source>
        <dbReference type="ARBA" id="ARBA00069496"/>
    </source>
</evidence>
<evidence type="ECO:0000256" key="1">
    <source>
        <dbReference type="ARBA" id="ARBA00004245"/>
    </source>
</evidence>
<comment type="subunit">
    <text evidence="8">Interacts with G-actin; ADP-actin form.</text>
</comment>
<comment type="similarity">
    <text evidence="3">Belongs to the actin-binding proteins ADF family. Twinfilin subfamily.</text>
</comment>
<dbReference type="OrthoDB" id="10006997at2759"/>
<name>A0A151ZEZ8_TIELA</name>
<dbReference type="GO" id="GO:0051016">
    <property type="term" value="P:barbed-end actin filament capping"/>
    <property type="evidence" value="ECO:0007669"/>
    <property type="project" value="TreeGrafter"/>
</dbReference>
<comment type="subcellular location">
    <subcellularLocation>
        <location evidence="2">Cytoplasm</location>
        <location evidence="2">Cell cortex</location>
    </subcellularLocation>
    <subcellularLocation>
        <location evidence="1">Cytoplasm</location>
        <location evidence="1">Cytoskeleton</location>
    </subcellularLocation>
</comment>
<dbReference type="GO" id="GO:0051015">
    <property type="term" value="F:actin filament binding"/>
    <property type="evidence" value="ECO:0007669"/>
    <property type="project" value="TreeGrafter"/>
</dbReference>
<keyword evidence="4" id="KW-0963">Cytoplasm</keyword>
<evidence type="ECO:0000259" key="12">
    <source>
        <dbReference type="PROSITE" id="PS51263"/>
    </source>
</evidence>
<dbReference type="FunFam" id="3.40.20.10:FF:000042">
    <property type="entry name" value="Actin depolymerizing protein"/>
    <property type="match status" value="1"/>
</dbReference>
<evidence type="ECO:0000313" key="14">
    <source>
        <dbReference type="Proteomes" id="UP000076078"/>
    </source>
</evidence>
<protein>
    <recommendedName>
        <fullName evidence="10">Twinfilin</fullName>
    </recommendedName>
</protein>
<feature type="compositionally biased region" description="Basic residues" evidence="11">
    <location>
        <begin position="328"/>
        <end position="337"/>
    </location>
</feature>
<dbReference type="InParanoid" id="A0A151ZEZ8"/>
<evidence type="ECO:0000256" key="4">
    <source>
        <dbReference type="ARBA" id="ARBA00022490"/>
    </source>
</evidence>
<keyword evidence="7" id="KW-0206">Cytoskeleton</keyword>
<dbReference type="OMA" id="YLFKHTH"/>
<dbReference type="GO" id="GO:0005938">
    <property type="term" value="C:cell cortex"/>
    <property type="evidence" value="ECO:0007669"/>
    <property type="project" value="UniProtKB-SubCell"/>
</dbReference>
<dbReference type="InterPro" id="IPR029006">
    <property type="entry name" value="ADF-H/Gelsolin-like_dom_sf"/>
</dbReference>
<evidence type="ECO:0000256" key="2">
    <source>
        <dbReference type="ARBA" id="ARBA00004544"/>
    </source>
</evidence>
<dbReference type="InterPro" id="IPR002108">
    <property type="entry name" value="ADF-H"/>
</dbReference>
<comment type="caution">
    <text evidence="13">The sequence shown here is derived from an EMBL/GenBank/DDBJ whole genome shotgun (WGS) entry which is preliminary data.</text>
</comment>
<evidence type="ECO:0000256" key="11">
    <source>
        <dbReference type="SAM" id="MobiDB-lite"/>
    </source>
</evidence>
<dbReference type="SMART" id="SM00102">
    <property type="entry name" value="ADF"/>
    <property type="match status" value="2"/>
</dbReference>